<protein>
    <recommendedName>
        <fullName evidence="3">S-adenosyl-L-methionine-dependent methyltransferase</fullName>
    </recommendedName>
</protein>
<dbReference type="InterPro" id="IPR029063">
    <property type="entry name" value="SAM-dependent_MTases_sf"/>
</dbReference>
<evidence type="ECO:0000313" key="2">
    <source>
        <dbReference type="Proteomes" id="UP001140560"/>
    </source>
</evidence>
<name>A0A9W8XZJ7_9PLEO</name>
<sequence length="283" mass="32313">MSYASGRHHLWLLTLHDKLFLAPLTDPGRILDIGSGTGLWAVDIADHFPSAEVTATDLSPILYTSAPPNLTYEIDDANLPWTYPPNHFDFIHIRGLTGCITSWPNTYAQVYEHLQPGGWVEHLEFSVETSADARSENEADRMFTNFSNSVVGASQKTGMTFHIIHQMSELMEEAGLVDIHDEKFIWPIGPWPKDAYLKDLGRWGERNWSEGIEGWVMALYTRLLGWTYAEVQDFVHDFRKVIKNRKNHFWHEVRCVYARKPFDHEVARAERKGEKGGDAVSGD</sequence>
<evidence type="ECO:0000313" key="1">
    <source>
        <dbReference type="EMBL" id="KAJ4363996.1"/>
    </source>
</evidence>
<dbReference type="EMBL" id="JAPEUY010000018">
    <property type="protein sequence ID" value="KAJ4363996.1"/>
    <property type="molecule type" value="Genomic_DNA"/>
</dbReference>
<comment type="caution">
    <text evidence="1">The sequence shown here is derived from an EMBL/GenBank/DDBJ whole genome shotgun (WGS) entry which is preliminary data.</text>
</comment>
<dbReference type="Proteomes" id="UP001140560">
    <property type="component" value="Unassembled WGS sequence"/>
</dbReference>
<dbReference type="GO" id="GO:0008168">
    <property type="term" value="F:methyltransferase activity"/>
    <property type="evidence" value="ECO:0007669"/>
    <property type="project" value="TreeGrafter"/>
</dbReference>
<dbReference type="PANTHER" id="PTHR43591">
    <property type="entry name" value="METHYLTRANSFERASE"/>
    <property type="match status" value="1"/>
</dbReference>
<dbReference type="Pfam" id="PF13489">
    <property type="entry name" value="Methyltransf_23"/>
    <property type="match status" value="1"/>
</dbReference>
<dbReference type="AlphaFoldDB" id="A0A9W8XZJ7"/>
<dbReference type="PANTHER" id="PTHR43591:SF105">
    <property type="entry name" value="METHYLTRANSFERASE DOMAIN-CONTAINING PROTEIN-RELATED"/>
    <property type="match status" value="1"/>
</dbReference>
<dbReference type="Gene3D" id="3.40.50.150">
    <property type="entry name" value="Vaccinia Virus protein VP39"/>
    <property type="match status" value="1"/>
</dbReference>
<accession>A0A9W8XZJ7</accession>
<dbReference type="CDD" id="cd02440">
    <property type="entry name" value="AdoMet_MTases"/>
    <property type="match status" value="1"/>
</dbReference>
<reference evidence="1" key="1">
    <citation type="submission" date="2022-10" db="EMBL/GenBank/DDBJ databases">
        <title>Tapping the CABI collections for fungal endophytes: first genome assemblies for Collariella, Neodidymelliopsis, Ascochyta clinopodiicola, Didymella pomorum, Didymosphaeria variabile, Neocosmospora piperis and Neocucurbitaria cava.</title>
        <authorList>
            <person name="Hill R."/>
        </authorList>
    </citation>
    <scope>NUCLEOTIDE SEQUENCE</scope>
    <source>
        <strain evidence="1">IMI 356814</strain>
    </source>
</reference>
<dbReference type="OrthoDB" id="2013972at2759"/>
<evidence type="ECO:0008006" key="3">
    <source>
        <dbReference type="Google" id="ProtNLM"/>
    </source>
</evidence>
<proteinExistence type="predicted"/>
<organism evidence="1 2">
    <name type="scientific">Neocucurbitaria cava</name>
    <dbReference type="NCBI Taxonomy" id="798079"/>
    <lineage>
        <taxon>Eukaryota</taxon>
        <taxon>Fungi</taxon>
        <taxon>Dikarya</taxon>
        <taxon>Ascomycota</taxon>
        <taxon>Pezizomycotina</taxon>
        <taxon>Dothideomycetes</taxon>
        <taxon>Pleosporomycetidae</taxon>
        <taxon>Pleosporales</taxon>
        <taxon>Pleosporineae</taxon>
        <taxon>Cucurbitariaceae</taxon>
        <taxon>Neocucurbitaria</taxon>
    </lineage>
</organism>
<gene>
    <name evidence="1" type="ORF">N0V83_009450</name>
</gene>
<keyword evidence="2" id="KW-1185">Reference proteome</keyword>
<dbReference type="SUPFAM" id="SSF53335">
    <property type="entry name" value="S-adenosyl-L-methionine-dependent methyltransferases"/>
    <property type="match status" value="1"/>
</dbReference>